<feature type="region of interest" description="Disordered" evidence="1">
    <location>
        <begin position="57"/>
        <end position="80"/>
    </location>
</feature>
<dbReference type="EMBL" id="CAUEEQ010075852">
    <property type="protein sequence ID" value="CAJ0966617.1"/>
    <property type="molecule type" value="Genomic_DNA"/>
</dbReference>
<evidence type="ECO:0000256" key="1">
    <source>
        <dbReference type="SAM" id="MobiDB-lite"/>
    </source>
</evidence>
<proteinExistence type="predicted"/>
<sequence length="80" mass="9444">MENQLSSTMSQEEFQGIKSKNQKFLQNHRQELEKEKLSKFLRDTEDFLLNRVYQWRDKQHPSDGAPHKVLLAQQTAESAP</sequence>
<accession>A0ABN9MJX4</accession>
<evidence type="ECO:0000313" key="3">
    <source>
        <dbReference type="Proteomes" id="UP001176940"/>
    </source>
</evidence>
<comment type="caution">
    <text evidence="2">The sequence shown here is derived from an EMBL/GenBank/DDBJ whole genome shotgun (WGS) entry which is preliminary data.</text>
</comment>
<reference evidence="2" key="1">
    <citation type="submission" date="2023-07" db="EMBL/GenBank/DDBJ databases">
        <authorList>
            <person name="Stuckert A."/>
        </authorList>
    </citation>
    <scope>NUCLEOTIDE SEQUENCE</scope>
</reference>
<organism evidence="2 3">
    <name type="scientific">Ranitomeya imitator</name>
    <name type="common">mimic poison frog</name>
    <dbReference type="NCBI Taxonomy" id="111125"/>
    <lineage>
        <taxon>Eukaryota</taxon>
        <taxon>Metazoa</taxon>
        <taxon>Chordata</taxon>
        <taxon>Craniata</taxon>
        <taxon>Vertebrata</taxon>
        <taxon>Euteleostomi</taxon>
        <taxon>Amphibia</taxon>
        <taxon>Batrachia</taxon>
        <taxon>Anura</taxon>
        <taxon>Neobatrachia</taxon>
        <taxon>Hyloidea</taxon>
        <taxon>Dendrobatidae</taxon>
        <taxon>Dendrobatinae</taxon>
        <taxon>Ranitomeya</taxon>
    </lineage>
</organism>
<feature type="region of interest" description="Disordered" evidence="1">
    <location>
        <begin position="1"/>
        <end position="21"/>
    </location>
</feature>
<keyword evidence="3" id="KW-1185">Reference proteome</keyword>
<dbReference type="Proteomes" id="UP001176940">
    <property type="component" value="Unassembled WGS sequence"/>
</dbReference>
<protein>
    <submittedName>
        <fullName evidence="2">Uncharacterized protein</fullName>
    </submittedName>
</protein>
<gene>
    <name evidence="2" type="ORF">RIMI_LOCUS21489549</name>
</gene>
<name>A0ABN9MJX4_9NEOB</name>
<evidence type="ECO:0000313" key="2">
    <source>
        <dbReference type="EMBL" id="CAJ0966617.1"/>
    </source>
</evidence>